<sequence length="161" mass="17174">MAQLFDVMVDAVRGKDLLRYIAAAGVLAHYVGDACQPLHVSRLHHGLPEDEVDDDVHEVYESDMLDKDANRLLVVTGVNAALAGYHAGDAEGPDLVDTAAAAAATVVDLMARTIEAIAPSDLLDVFNNPPPGESRTTVLWNAFGEQTIERLADGSRTLAAR</sequence>
<dbReference type="EMBL" id="JYNU01000001">
    <property type="protein sequence ID" value="KMO81968.1"/>
    <property type="molecule type" value="Genomic_DNA"/>
</dbReference>
<name>A0A0J6WIZ0_9MYCO</name>
<proteinExistence type="predicted"/>
<dbReference type="GO" id="GO:0016788">
    <property type="term" value="F:hydrolase activity, acting on ester bonds"/>
    <property type="evidence" value="ECO:0007669"/>
    <property type="project" value="InterPro"/>
</dbReference>
<dbReference type="AlphaFoldDB" id="A0A0J6WIZ0"/>
<evidence type="ECO:0000313" key="2">
    <source>
        <dbReference type="Proteomes" id="UP000036313"/>
    </source>
</evidence>
<accession>A0A0J6WIZ0</accession>
<gene>
    <name evidence="1" type="ORF">MOBUDSM44075_00090</name>
</gene>
<dbReference type="Proteomes" id="UP000036313">
    <property type="component" value="Unassembled WGS sequence"/>
</dbReference>
<organism evidence="1 2">
    <name type="scientific">Mycolicibacterium obuense</name>
    <dbReference type="NCBI Taxonomy" id="1807"/>
    <lineage>
        <taxon>Bacteria</taxon>
        <taxon>Bacillati</taxon>
        <taxon>Actinomycetota</taxon>
        <taxon>Actinomycetes</taxon>
        <taxon>Mycobacteriales</taxon>
        <taxon>Mycobacteriaceae</taxon>
        <taxon>Mycolicibacterium</taxon>
    </lineage>
</organism>
<evidence type="ECO:0008006" key="3">
    <source>
        <dbReference type="Google" id="ProtNLM"/>
    </source>
</evidence>
<reference evidence="1 2" key="1">
    <citation type="journal article" date="2015" name="Genome Biol. Evol.">
        <title>Characterization of Three Mycobacterium spp. with Potential Use in Bioremediation by Genome Sequencing and Comparative Genomics.</title>
        <authorList>
            <person name="Das S."/>
            <person name="Pettersson B.M."/>
            <person name="Behra P.R."/>
            <person name="Ramesh M."/>
            <person name="Dasgupta S."/>
            <person name="Bhattacharya A."/>
            <person name="Kirsebom L.A."/>
        </authorList>
    </citation>
    <scope>NUCLEOTIDE SEQUENCE [LARGE SCALE GENOMIC DNA]</scope>
    <source>
        <strain evidence="1 2">DSM 44075</strain>
    </source>
</reference>
<comment type="caution">
    <text evidence="1">The sequence shown here is derived from an EMBL/GenBank/DDBJ whole genome shotgun (WGS) entry which is preliminary data.</text>
</comment>
<dbReference type="PATRIC" id="fig|1807.14.peg.93"/>
<dbReference type="SUPFAM" id="SSF48537">
    <property type="entry name" value="Phospholipase C/P1 nuclease"/>
    <property type="match status" value="1"/>
</dbReference>
<evidence type="ECO:0000313" key="1">
    <source>
        <dbReference type="EMBL" id="KMO81968.1"/>
    </source>
</evidence>
<protein>
    <recommendedName>
        <fullName evidence="3">Phospholipase C/D domain-containing protein</fullName>
    </recommendedName>
</protein>
<dbReference type="Gene3D" id="1.10.575.10">
    <property type="entry name" value="P1 Nuclease"/>
    <property type="match status" value="1"/>
</dbReference>
<dbReference type="InterPro" id="IPR008947">
    <property type="entry name" value="PLipase_C/P1_nuclease_dom_sf"/>
</dbReference>